<gene>
    <name evidence="1" type="ORF">BDV98DRAFT_433484</name>
</gene>
<name>A0A5C3QKW3_9AGAR</name>
<proteinExistence type="predicted"/>
<keyword evidence="2" id="KW-1185">Reference proteome</keyword>
<protein>
    <submittedName>
        <fullName evidence="1">Uncharacterized protein</fullName>
    </submittedName>
</protein>
<accession>A0A5C3QKW3</accession>
<evidence type="ECO:0000313" key="1">
    <source>
        <dbReference type="EMBL" id="TFL02586.1"/>
    </source>
</evidence>
<sequence>MQPSTSPISVLCDELLSTIFLIDFYNSKEAPWNLAVVCKTWRRICLLTPEIWTRFNVGRDHDLECKVVDKTCVDSQLQISRCCLKLQRSQARPIQVDIEGPSPSCSISMMRALVQHTLRWESFQSRRPYESVNTTQQ</sequence>
<evidence type="ECO:0000313" key="2">
    <source>
        <dbReference type="Proteomes" id="UP000305067"/>
    </source>
</evidence>
<dbReference type="AlphaFoldDB" id="A0A5C3QKW3"/>
<dbReference type="EMBL" id="ML178822">
    <property type="protein sequence ID" value="TFL02586.1"/>
    <property type="molecule type" value="Genomic_DNA"/>
</dbReference>
<dbReference type="Gene3D" id="1.20.1280.50">
    <property type="match status" value="1"/>
</dbReference>
<dbReference type="OrthoDB" id="2853687at2759"/>
<dbReference type="Proteomes" id="UP000305067">
    <property type="component" value="Unassembled WGS sequence"/>
</dbReference>
<organism evidence="1 2">
    <name type="scientific">Pterulicium gracile</name>
    <dbReference type="NCBI Taxonomy" id="1884261"/>
    <lineage>
        <taxon>Eukaryota</taxon>
        <taxon>Fungi</taxon>
        <taxon>Dikarya</taxon>
        <taxon>Basidiomycota</taxon>
        <taxon>Agaricomycotina</taxon>
        <taxon>Agaricomycetes</taxon>
        <taxon>Agaricomycetidae</taxon>
        <taxon>Agaricales</taxon>
        <taxon>Pleurotineae</taxon>
        <taxon>Pterulaceae</taxon>
        <taxon>Pterulicium</taxon>
    </lineage>
</organism>
<reference evidence="1 2" key="1">
    <citation type="journal article" date="2019" name="Nat. Ecol. Evol.">
        <title>Megaphylogeny resolves global patterns of mushroom evolution.</title>
        <authorList>
            <person name="Varga T."/>
            <person name="Krizsan K."/>
            <person name="Foldi C."/>
            <person name="Dima B."/>
            <person name="Sanchez-Garcia M."/>
            <person name="Sanchez-Ramirez S."/>
            <person name="Szollosi G.J."/>
            <person name="Szarkandi J.G."/>
            <person name="Papp V."/>
            <person name="Albert L."/>
            <person name="Andreopoulos W."/>
            <person name="Angelini C."/>
            <person name="Antonin V."/>
            <person name="Barry K.W."/>
            <person name="Bougher N.L."/>
            <person name="Buchanan P."/>
            <person name="Buyck B."/>
            <person name="Bense V."/>
            <person name="Catcheside P."/>
            <person name="Chovatia M."/>
            <person name="Cooper J."/>
            <person name="Damon W."/>
            <person name="Desjardin D."/>
            <person name="Finy P."/>
            <person name="Geml J."/>
            <person name="Haridas S."/>
            <person name="Hughes K."/>
            <person name="Justo A."/>
            <person name="Karasinski D."/>
            <person name="Kautmanova I."/>
            <person name="Kiss B."/>
            <person name="Kocsube S."/>
            <person name="Kotiranta H."/>
            <person name="LaButti K.M."/>
            <person name="Lechner B.E."/>
            <person name="Liimatainen K."/>
            <person name="Lipzen A."/>
            <person name="Lukacs Z."/>
            <person name="Mihaltcheva S."/>
            <person name="Morgado L.N."/>
            <person name="Niskanen T."/>
            <person name="Noordeloos M.E."/>
            <person name="Ohm R.A."/>
            <person name="Ortiz-Santana B."/>
            <person name="Ovrebo C."/>
            <person name="Racz N."/>
            <person name="Riley R."/>
            <person name="Savchenko A."/>
            <person name="Shiryaev A."/>
            <person name="Soop K."/>
            <person name="Spirin V."/>
            <person name="Szebenyi C."/>
            <person name="Tomsovsky M."/>
            <person name="Tulloss R.E."/>
            <person name="Uehling J."/>
            <person name="Grigoriev I.V."/>
            <person name="Vagvolgyi C."/>
            <person name="Papp T."/>
            <person name="Martin F.M."/>
            <person name="Miettinen O."/>
            <person name="Hibbett D.S."/>
            <person name="Nagy L.G."/>
        </authorList>
    </citation>
    <scope>NUCLEOTIDE SEQUENCE [LARGE SCALE GENOMIC DNA]</scope>
    <source>
        <strain evidence="1 2">CBS 309.79</strain>
    </source>
</reference>